<organism evidence="2 3">
    <name type="scientific">Myceligenerans pegani</name>
    <dbReference type="NCBI Taxonomy" id="2776917"/>
    <lineage>
        <taxon>Bacteria</taxon>
        <taxon>Bacillati</taxon>
        <taxon>Actinomycetota</taxon>
        <taxon>Actinomycetes</taxon>
        <taxon>Micrococcales</taxon>
        <taxon>Promicromonosporaceae</taxon>
        <taxon>Myceligenerans</taxon>
    </lineage>
</organism>
<accession>A0ABR9N2K7</accession>
<proteinExistence type="predicted"/>
<sequence length="147" mass="16470">MTPEWARYIATHPAAGPAALPPSTIPTYQTRANLEPVQDGGTDHSRSVRLPVAWTPSTLLILWMFRRPNRAWGMPVAALASTFYALCVMLFEHATSGNDIYILGMLWGLWNMTKFAIAGPLSVIALVVGRLIERQRTYLKRRSARYV</sequence>
<evidence type="ECO:0000313" key="3">
    <source>
        <dbReference type="Proteomes" id="UP000625527"/>
    </source>
</evidence>
<feature type="transmembrane region" description="Helical" evidence="1">
    <location>
        <begin position="72"/>
        <end position="91"/>
    </location>
</feature>
<dbReference type="Proteomes" id="UP000625527">
    <property type="component" value="Unassembled WGS sequence"/>
</dbReference>
<evidence type="ECO:0000313" key="2">
    <source>
        <dbReference type="EMBL" id="MBE1877461.1"/>
    </source>
</evidence>
<keyword evidence="1" id="KW-1133">Transmembrane helix</keyword>
<protein>
    <submittedName>
        <fullName evidence="2">Uncharacterized protein</fullName>
    </submittedName>
</protein>
<dbReference type="RefSeq" id="WP_192864014.1">
    <property type="nucleotide sequence ID" value="NZ_JADAQT010000102.1"/>
</dbReference>
<comment type="caution">
    <text evidence="2">The sequence shown here is derived from an EMBL/GenBank/DDBJ whole genome shotgun (WGS) entry which is preliminary data.</text>
</comment>
<keyword evidence="1" id="KW-0472">Membrane</keyword>
<reference evidence="2 3" key="1">
    <citation type="submission" date="2020-10" db="EMBL/GenBank/DDBJ databases">
        <title>Myceligenerans pegani sp. nov., an endophytic actinomycete isolated from Peganum harmala L. in Xinjiang, China.</title>
        <authorList>
            <person name="Xin L."/>
        </authorList>
    </citation>
    <scope>NUCLEOTIDE SEQUENCE [LARGE SCALE GENOMIC DNA]</scope>
    <source>
        <strain evidence="2 3">TRM65318</strain>
    </source>
</reference>
<gene>
    <name evidence="2" type="ORF">IHE71_17370</name>
</gene>
<feature type="transmembrane region" description="Helical" evidence="1">
    <location>
        <begin position="111"/>
        <end position="132"/>
    </location>
</feature>
<evidence type="ECO:0000256" key="1">
    <source>
        <dbReference type="SAM" id="Phobius"/>
    </source>
</evidence>
<dbReference type="EMBL" id="JADAQT010000102">
    <property type="protein sequence ID" value="MBE1877461.1"/>
    <property type="molecule type" value="Genomic_DNA"/>
</dbReference>
<keyword evidence="1" id="KW-0812">Transmembrane</keyword>
<keyword evidence="3" id="KW-1185">Reference proteome</keyword>
<name>A0ABR9N2K7_9MICO</name>